<dbReference type="CDD" id="cd04645">
    <property type="entry name" value="LbH_gamma_CA_like"/>
    <property type="match status" value="1"/>
</dbReference>
<sequence length="173" mass="18334">MPLYRLDGIEPDIHPDTWIAPTAVLIGRVRLLAGASVWYGAVLRGDNEWIEVGENSNVQDLACCHTSMGAPLTLGPEVTIGHKVMLHGCTVGRGALIGMNAVVLDHAVIGDHALVGAQALVPERKVVPERTMALGAPAKPVRTLSDEEVTRQLGSAAGYAANWRRFAAGCEPV</sequence>
<evidence type="ECO:0000313" key="2">
    <source>
        <dbReference type="Proteomes" id="UP000249590"/>
    </source>
</evidence>
<evidence type="ECO:0000313" key="1">
    <source>
        <dbReference type="EMBL" id="RAH98718.1"/>
    </source>
</evidence>
<dbReference type="SUPFAM" id="SSF51161">
    <property type="entry name" value="Trimeric LpxA-like enzymes"/>
    <property type="match status" value="1"/>
</dbReference>
<dbReference type="AlphaFoldDB" id="A0A8B2NP52"/>
<reference evidence="1 2" key="1">
    <citation type="submission" date="2018-05" db="EMBL/GenBank/DDBJ databases">
        <title>Acuticoccus sediminis sp. nov., isolated from deep-sea sediment of Indian Ocean.</title>
        <authorList>
            <person name="Liu X."/>
            <person name="Lai Q."/>
            <person name="Du Y."/>
            <person name="Sun F."/>
            <person name="Zhang X."/>
            <person name="Wang S."/>
            <person name="Shao Z."/>
        </authorList>
    </citation>
    <scope>NUCLEOTIDE SEQUENCE [LARGE SCALE GENOMIC DNA]</scope>
    <source>
        <strain evidence="1 2">PTG4-2</strain>
    </source>
</reference>
<name>A0A8B2NP52_9HYPH</name>
<dbReference type="InterPro" id="IPR011004">
    <property type="entry name" value="Trimer_LpxA-like_sf"/>
</dbReference>
<keyword evidence="2" id="KW-1185">Reference proteome</keyword>
<dbReference type="PANTHER" id="PTHR13061">
    <property type="entry name" value="DYNACTIN SUBUNIT P25"/>
    <property type="match status" value="1"/>
</dbReference>
<proteinExistence type="predicted"/>
<gene>
    <name evidence="1" type="ORF">DLJ53_24045</name>
</gene>
<protein>
    <submittedName>
        <fullName evidence="1">Gamma carbonic anhydrase family protein</fullName>
    </submittedName>
</protein>
<dbReference type="RefSeq" id="WP_111350012.1">
    <property type="nucleotide sequence ID" value="NZ_JAIWKD010000010.1"/>
</dbReference>
<dbReference type="InterPro" id="IPR047324">
    <property type="entry name" value="LbH_gamma_CA-like"/>
</dbReference>
<organism evidence="1 2">
    <name type="scientific">Acuticoccus sediminis</name>
    <dbReference type="NCBI Taxonomy" id="2184697"/>
    <lineage>
        <taxon>Bacteria</taxon>
        <taxon>Pseudomonadati</taxon>
        <taxon>Pseudomonadota</taxon>
        <taxon>Alphaproteobacteria</taxon>
        <taxon>Hyphomicrobiales</taxon>
        <taxon>Amorphaceae</taxon>
        <taxon>Acuticoccus</taxon>
    </lineage>
</organism>
<dbReference type="OrthoDB" id="9803036at2"/>
<dbReference type="Gene3D" id="2.160.10.10">
    <property type="entry name" value="Hexapeptide repeat proteins"/>
    <property type="match status" value="1"/>
</dbReference>
<dbReference type="InterPro" id="IPR001451">
    <property type="entry name" value="Hexapep"/>
</dbReference>
<dbReference type="PANTHER" id="PTHR13061:SF29">
    <property type="entry name" value="GAMMA CARBONIC ANHYDRASE-LIKE 1, MITOCHONDRIAL-RELATED"/>
    <property type="match status" value="1"/>
</dbReference>
<dbReference type="EMBL" id="QHHQ01000006">
    <property type="protein sequence ID" value="RAH98718.1"/>
    <property type="molecule type" value="Genomic_DNA"/>
</dbReference>
<dbReference type="InterPro" id="IPR050484">
    <property type="entry name" value="Transf_Hexapept/Carb_Anhydrase"/>
</dbReference>
<accession>A0A8B2NP52</accession>
<comment type="caution">
    <text evidence="1">The sequence shown here is derived from an EMBL/GenBank/DDBJ whole genome shotgun (WGS) entry which is preliminary data.</text>
</comment>
<dbReference type="Pfam" id="PF00132">
    <property type="entry name" value="Hexapep"/>
    <property type="match status" value="1"/>
</dbReference>
<dbReference type="Proteomes" id="UP000249590">
    <property type="component" value="Unassembled WGS sequence"/>
</dbReference>